<dbReference type="InterPro" id="IPR020629">
    <property type="entry name" value="FPG_Glyclase"/>
</dbReference>
<dbReference type="InterPro" id="IPR015886">
    <property type="entry name" value="H2TH_FPG"/>
</dbReference>
<evidence type="ECO:0000256" key="9">
    <source>
        <dbReference type="ARBA" id="ARBA00023268"/>
    </source>
</evidence>
<accession>A0ABY8MIS5</accession>
<dbReference type="SMART" id="SM01232">
    <property type="entry name" value="H2TH"/>
    <property type="match status" value="1"/>
</dbReference>
<dbReference type="Pfam" id="PF06831">
    <property type="entry name" value="H2TH"/>
    <property type="match status" value="1"/>
</dbReference>
<keyword evidence="8 14" id="KW-0456">Lyase</keyword>
<keyword evidence="7" id="KW-0234">DNA repair</keyword>
<evidence type="ECO:0000256" key="8">
    <source>
        <dbReference type="ARBA" id="ARBA00023239"/>
    </source>
</evidence>
<dbReference type="SUPFAM" id="SSF46946">
    <property type="entry name" value="S13-like H2TH domain"/>
    <property type="match status" value="1"/>
</dbReference>
<dbReference type="EC" id="4.2.99.18" evidence="14"/>
<reference evidence="14 15" key="1">
    <citation type="submission" date="2023-04" db="EMBL/GenBank/DDBJ databases">
        <title>Spirochaete genome identified in red abalone sample constitutes a novel genus.</title>
        <authorList>
            <person name="Sharma S.P."/>
            <person name="Purcell C.M."/>
            <person name="Hyde J.R."/>
            <person name="Severin A.J."/>
        </authorList>
    </citation>
    <scope>NUCLEOTIDE SEQUENCE [LARGE SCALE GENOMIC DNA]</scope>
    <source>
        <strain evidence="14 15">SP-2023</strain>
    </source>
</reference>
<feature type="domain" description="Formamidopyrimidine-DNA glycosylase catalytic" evidence="12">
    <location>
        <begin position="2"/>
        <end position="148"/>
    </location>
</feature>
<dbReference type="PANTHER" id="PTHR22993:SF9">
    <property type="entry name" value="FORMAMIDOPYRIMIDINE-DNA GLYCOSYLASE"/>
    <property type="match status" value="1"/>
</dbReference>
<evidence type="ECO:0000256" key="4">
    <source>
        <dbReference type="ARBA" id="ARBA00022763"/>
    </source>
</evidence>
<evidence type="ECO:0000256" key="1">
    <source>
        <dbReference type="ARBA" id="ARBA00001668"/>
    </source>
</evidence>
<dbReference type="RefSeq" id="WP_326927271.1">
    <property type="nucleotide sequence ID" value="NZ_CP123443.1"/>
</dbReference>
<dbReference type="Gene3D" id="3.20.190.10">
    <property type="entry name" value="MutM-like, N-terminal"/>
    <property type="match status" value="1"/>
</dbReference>
<evidence type="ECO:0000256" key="10">
    <source>
        <dbReference type="ARBA" id="ARBA00023295"/>
    </source>
</evidence>
<comment type="similarity">
    <text evidence="2">Belongs to the FPG family.</text>
</comment>
<evidence type="ECO:0000256" key="5">
    <source>
        <dbReference type="ARBA" id="ARBA00022801"/>
    </source>
</evidence>
<evidence type="ECO:0000256" key="3">
    <source>
        <dbReference type="ARBA" id="ARBA00011245"/>
    </source>
</evidence>
<keyword evidence="9" id="KW-0511">Multifunctional enzyme</keyword>
<evidence type="ECO:0000313" key="14">
    <source>
        <dbReference type="EMBL" id="WGK69083.1"/>
    </source>
</evidence>
<dbReference type="SMART" id="SM00898">
    <property type="entry name" value="Fapy_DNA_glyco"/>
    <property type="match status" value="1"/>
</dbReference>
<sequence length="335" mass="37260">MPELPEVETVRRGLVTALGLGLRPTGGEELDGSSLPRVEEWHFCRETLRYPLPIDRLRALEGRRLLAVERRSKYLLLYFGTAPSVWGESALAHVTARVLIHLGMTGVLRVLRQVPELAKHDHLWLRLGTENRDFYLLYNDVRRFGFWDIQAWEELSGEEAQFSRTGPEPIPLEVYREQAPLSLALSLAISGTSSRPALPGDGLAGHLYRASRKVGRELKSWLLEGKAVCGVGNIYCSESLWLAGLSPYRKAHSLAESEAGDLAVAVQQTISAAIKAGGTTLKDFRSTDGKPGYFRQELKAYGRAGEPCLRANCTGRIERKMQAQRATFCCPICQN</sequence>
<evidence type="ECO:0000256" key="11">
    <source>
        <dbReference type="ARBA" id="ARBA00044632"/>
    </source>
</evidence>
<gene>
    <name evidence="14" type="primary">mutM</name>
    <name evidence="14" type="ORF">P0082_11460</name>
</gene>
<dbReference type="Pfam" id="PF01149">
    <property type="entry name" value="Fapy_DNA_glyco"/>
    <property type="match status" value="1"/>
</dbReference>
<dbReference type="InterPro" id="IPR012319">
    <property type="entry name" value="FPG_cat"/>
</dbReference>
<dbReference type="InterPro" id="IPR010979">
    <property type="entry name" value="Ribosomal_uS13-like_H2TH"/>
</dbReference>
<dbReference type="EC" id="3.2.2.23" evidence="14"/>
<keyword evidence="15" id="KW-1185">Reference proteome</keyword>
<dbReference type="GO" id="GO:0008534">
    <property type="term" value="F:oxidized purine nucleobase lesion DNA N-glycosylase activity"/>
    <property type="evidence" value="ECO:0007669"/>
    <property type="project" value="UniProtKB-EC"/>
</dbReference>
<comment type="catalytic activity">
    <reaction evidence="1">
        <text>Hydrolysis of DNA containing ring-opened 7-methylguanine residues, releasing 2,6-diamino-4-hydroxy-5-(N-methyl)formamidopyrimidine.</text>
        <dbReference type="EC" id="3.2.2.23"/>
    </reaction>
</comment>
<evidence type="ECO:0000256" key="2">
    <source>
        <dbReference type="ARBA" id="ARBA00009409"/>
    </source>
</evidence>
<keyword evidence="5 14" id="KW-0378">Hydrolase</keyword>
<evidence type="ECO:0000313" key="15">
    <source>
        <dbReference type="Proteomes" id="UP001228690"/>
    </source>
</evidence>
<organism evidence="14 15">
    <name type="scientific">Candidatus Haliotispira prima</name>
    <dbReference type="NCBI Taxonomy" id="3034016"/>
    <lineage>
        <taxon>Bacteria</taxon>
        <taxon>Pseudomonadati</taxon>
        <taxon>Spirochaetota</taxon>
        <taxon>Spirochaetia</taxon>
        <taxon>Spirochaetales</taxon>
        <taxon>Spirochaetaceae</taxon>
        <taxon>Candidatus Haliotispira</taxon>
    </lineage>
</organism>
<protein>
    <submittedName>
        <fullName evidence="14">Bifunctional DNA-formamidopyrimidine glycosylase/DNA-(Apurinic or apyrimidinic site) lyase</fullName>
        <ecNumber evidence="14">3.2.2.23</ecNumber>
        <ecNumber evidence="14">4.2.99.18</ecNumber>
    </submittedName>
</protein>
<dbReference type="InterPro" id="IPR035937">
    <property type="entry name" value="FPG_N"/>
</dbReference>
<keyword evidence="6" id="KW-0238">DNA-binding</keyword>
<dbReference type="CDD" id="cd08966">
    <property type="entry name" value="EcFpg-like_N"/>
    <property type="match status" value="1"/>
</dbReference>
<dbReference type="EMBL" id="CP123443">
    <property type="protein sequence ID" value="WGK69083.1"/>
    <property type="molecule type" value="Genomic_DNA"/>
</dbReference>
<proteinExistence type="inferred from homology"/>
<keyword evidence="10 14" id="KW-0326">Glycosidase</keyword>
<dbReference type="SUPFAM" id="SSF57716">
    <property type="entry name" value="Glucocorticoid receptor-like (DNA-binding domain)"/>
    <property type="match status" value="1"/>
</dbReference>
<comment type="subunit">
    <text evidence="3">Monomer.</text>
</comment>
<dbReference type="GO" id="GO:0140078">
    <property type="term" value="F:class I DNA-(apurinic or apyrimidinic site) endonuclease activity"/>
    <property type="evidence" value="ECO:0007669"/>
    <property type="project" value="UniProtKB-EC"/>
</dbReference>
<comment type="catalytic activity">
    <reaction evidence="11">
        <text>2'-deoxyribonucleotide-(2'-deoxyribose 5'-phosphate)-2'-deoxyribonucleotide-DNA = a 3'-end 2'-deoxyribonucleotide-(2,3-dehydro-2,3-deoxyribose 5'-phosphate)-DNA + a 5'-end 5'-phospho-2'-deoxyribonucleoside-DNA + H(+)</text>
        <dbReference type="Rhea" id="RHEA:66592"/>
        <dbReference type="Rhea" id="RHEA-COMP:13180"/>
        <dbReference type="Rhea" id="RHEA-COMP:16897"/>
        <dbReference type="Rhea" id="RHEA-COMP:17067"/>
        <dbReference type="ChEBI" id="CHEBI:15378"/>
        <dbReference type="ChEBI" id="CHEBI:136412"/>
        <dbReference type="ChEBI" id="CHEBI:157695"/>
        <dbReference type="ChEBI" id="CHEBI:167181"/>
        <dbReference type="EC" id="4.2.99.18"/>
    </reaction>
</comment>
<feature type="domain" description="Formamidopyrimidine-DNA glycosylase H2TH DNA-binding" evidence="13">
    <location>
        <begin position="199"/>
        <end position="285"/>
    </location>
</feature>
<evidence type="ECO:0000259" key="13">
    <source>
        <dbReference type="SMART" id="SM01232"/>
    </source>
</evidence>
<evidence type="ECO:0000256" key="7">
    <source>
        <dbReference type="ARBA" id="ARBA00023204"/>
    </source>
</evidence>
<dbReference type="Proteomes" id="UP001228690">
    <property type="component" value="Chromosome"/>
</dbReference>
<name>A0ABY8MIS5_9SPIO</name>
<dbReference type="PANTHER" id="PTHR22993">
    <property type="entry name" value="FORMAMIDOPYRIMIDINE-DNA GLYCOSYLASE"/>
    <property type="match status" value="1"/>
</dbReference>
<keyword evidence="4" id="KW-0227">DNA damage</keyword>
<dbReference type="SUPFAM" id="SSF81624">
    <property type="entry name" value="N-terminal domain of MutM-like DNA repair proteins"/>
    <property type="match status" value="1"/>
</dbReference>
<evidence type="ECO:0000256" key="6">
    <source>
        <dbReference type="ARBA" id="ARBA00023125"/>
    </source>
</evidence>
<dbReference type="Gene3D" id="1.10.8.50">
    <property type="match status" value="1"/>
</dbReference>
<dbReference type="NCBIfam" id="NF002211">
    <property type="entry name" value="PRK01103.1"/>
    <property type="match status" value="1"/>
</dbReference>
<evidence type="ECO:0000259" key="12">
    <source>
        <dbReference type="SMART" id="SM00898"/>
    </source>
</evidence>